<dbReference type="Gene3D" id="1.10.460.10">
    <property type="entry name" value="Topoisomerase I, domain 2"/>
    <property type="match status" value="1"/>
</dbReference>
<dbReference type="PANTHER" id="PTHR11390">
    <property type="entry name" value="PROKARYOTIC DNA TOPOISOMERASE"/>
    <property type="match status" value="1"/>
</dbReference>
<keyword evidence="7" id="KW-0413">Isomerase</keyword>
<dbReference type="AlphaFoldDB" id="A0A212JNG4"/>
<comment type="similarity">
    <text evidence="2">Belongs to the type IA topoisomerase family.</text>
</comment>
<dbReference type="GO" id="GO:0006281">
    <property type="term" value="P:DNA repair"/>
    <property type="evidence" value="ECO:0007669"/>
    <property type="project" value="TreeGrafter"/>
</dbReference>
<dbReference type="SMART" id="SM00437">
    <property type="entry name" value="TOP1Ac"/>
    <property type="match status" value="1"/>
</dbReference>
<evidence type="ECO:0000256" key="10">
    <source>
        <dbReference type="ARBA" id="ARBA00032235"/>
    </source>
</evidence>
<dbReference type="InterPro" id="IPR013824">
    <property type="entry name" value="Topo_IA_cen_sub1"/>
</dbReference>
<dbReference type="GO" id="GO:0006310">
    <property type="term" value="P:DNA recombination"/>
    <property type="evidence" value="ECO:0007669"/>
    <property type="project" value="TreeGrafter"/>
</dbReference>
<keyword evidence="5" id="KW-0799">Topoisomerase</keyword>
<proteinExistence type="inferred from homology"/>
<dbReference type="SMART" id="SM00493">
    <property type="entry name" value="TOPRIM"/>
    <property type="match status" value="1"/>
</dbReference>
<protein>
    <recommendedName>
        <fullName evidence="3">DNA topoisomerase</fullName>
        <ecNumber evidence="3">5.6.2.1</ecNumber>
    </recommendedName>
    <alternativeName>
        <fullName evidence="11">Omega-protein</fullName>
    </alternativeName>
    <alternativeName>
        <fullName evidence="10">Relaxing enzyme</fullName>
    </alternativeName>
    <alternativeName>
        <fullName evidence="8">Swivelase</fullName>
    </alternativeName>
    <alternativeName>
        <fullName evidence="9">Untwisting enzyme</fullName>
    </alternativeName>
</protein>
<dbReference type="CDD" id="cd03362">
    <property type="entry name" value="TOPRIM_TopoIA_TopoIII"/>
    <property type="match status" value="1"/>
</dbReference>
<sequence length="703" mass="78576">MKIIIAEKPSVAKSIAAIVGANNKKEGYMEGNGYAVTWAFGHLVGLAMPEHYGITGFQKENLPILPKEFKLLPRQVKEDKEYKNDPGVMKQLKVIRELFHRGESIIVATDAGREGELIFRYIYEYIGCTLPFERLWISSLTDRAIKDGFKMLRSGADYDNLYASAKARSTADWLVGINSSQALSISAGYGVWSLGRVQTPTLAIICSRYLENKDFKPQTYFRLKLQTKKEATTFAVHSVDKFDTRIHAEEITAKVKAAGKIFVTAVERKEVKQEPLLLYDLTTLQKEANSKHGFSADKTLTIAQSLYEAKKISYPRTGSRYISEDVLEEIPHLIATLRSHPLFGKYIDGRFDTTLNTRSVNDAKVTDHHALIITEESATNLSKDEQSIYDMVAGRMLEAFGERCIKENTTVSLDTDGVHFSCKGSVTLVPGWRAVFDAKDEPNDGEDENSTLPALVEGDRLLIRDCEIQEKQTKPRPLHTEASLLSSMESAGKEVEDEQQREAMKECGIGTPATRASIIETLFSREYIIREKKSLVPTNKGLVVYLAVKDKKIADVAMTGQWEEALNKIASGEMDAAAFHKGIEIYASQITTELLSTTIERTDNRNTCPCPKCKNGQMVFYPKVVKCKDENCGLTVFRTVAKKELTDGQLNDLLMNGKTALVKGFVSSKTGSTFDATVKFDADYKTVFEFPPRKGDSKKRRSK</sequence>
<dbReference type="SUPFAM" id="SSF56712">
    <property type="entry name" value="Prokaryotic type I DNA topoisomerase"/>
    <property type="match status" value="1"/>
</dbReference>
<feature type="domain" description="Topo IA-type catalytic" evidence="13">
    <location>
        <begin position="158"/>
        <end position="591"/>
    </location>
</feature>
<evidence type="ECO:0000256" key="7">
    <source>
        <dbReference type="ARBA" id="ARBA00023235"/>
    </source>
</evidence>
<dbReference type="NCBIfam" id="TIGR01056">
    <property type="entry name" value="topB"/>
    <property type="match status" value="1"/>
</dbReference>
<dbReference type="InterPro" id="IPR003601">
    <property type="entry name" value="Topo_IA_2"/>
</dbReference>
<organism evidence="14">
    <name type="scientific">uncultured Dysgonomonas sp</name>
    <dbReference type="NCBI Taxonomy" id="206096"/>
    <lineage>
        <taxon>Bacteria</taxon>
        <taxon>Pseudomonadati</taxon>
        <taxon>Bacteroidota</taxon>
        <taxon>Bacteroidia</taxon>
        <taxon>Bacteroidales</taxon>
        <taxon>Dysgonomonadaceae</taxon>
        <taxon>Dysgonomonas</taxon>
        <taxon>environmental samples</taxon>
    </lineage>
</organism>
<evidence type="ECO:0000256" key="5">
    <source>
        <dbReference type="ARBA" id="ARBA00023029"/>
    </source>
</evidence>
<dbReference type="InterPro" id="IPR034144">
    <property type="entry name" value="TOPRIM_TopoIII"/>
</dbReference>
<evidence type="ECO:0000256" key="3">
    <source>
        <dbReference type="ARBA" id="ARBA00012891"/>
    </source>
</evidence>
<dbReference type="InterPro" id="IPR023405">
    <property type="entry name" value="Topo_IA_core_domain"/>
</dbReference>
<dbReference type="InterPro" id="IPR000380">
    <property type="entry name" value="Topo_IA"/>
</dbReference>
<dbReference type="InterPro" id="IPR006171">
    <property type="entry name" value="TOPRIM_dom"/>
</dbReference>
<gene>
    <name evidence="14" type="ORF">KL86DYS1_20335</name>
</gene>
<dbReference type="InterPro" id="IPR013497">
    <property type="entry name" value="Topo_IA_cen"/>
</dbReference>
<keyword evidence="4" id="KW-0479">Metal-binding</keyword>
<dbReference type="Pfam" id="PF13342">
    <property type="entry name" value="Toprim_Crpt"/>
    <property type="match status" value="1"/>
</dbReference>
<dbReference type="EC" id="5.6.2.1" evidence="3"/>
<reference evidence="14" key="1">
    <citation type="submission" date="2016-04" db="EMBL/GenBank/DDBJ databases">
        <authorList>
            <person name="Evans L.H."/>
            <person name="Alamgir A."/>
            <person name="Owens N."/>
            <person name="Weber N.D."/>
            <person name="Virtaneva K."/>
            <person name="Barbian K."/>
            <person name="Babar A."/>
            <person name="Rosenke K."/>
        </authorList>
    </citation>
    <scope>NUCLEOTIDE SEQUENCE</scope>
    <source>
        <strain evidence="14">86-1</strain>
    </source>
</reference>
<name>A0A212JNG4_9BACT</name>
<dbReference type="InterPro" id="IPR005738">
    <property type="entry name" value="TopoIII"/>
</dbReference>
<evidence type="ECO:0000259" key="12">
    <source>
        <dbReference type="PROSITE" id="PS50880"/>
    </source>
</evidence>
<dbReference type="Gene3D" id="2.70.20.10">
    <property type="entry name" value="Topoisomerase I, domain 3"/>
    <property type="match status" value="1"/>
</dbReference>
<evidence type="ECO:0000256" key="4">
    <source>
        <dbReference type="ARBA" id="ARBA00022723"/>
    </source>
</evidence>
<dbReference type="PROSITE" id="PS52039">
    <property type="entry name" value="TOPO_IA_2"/>
    <property type="match status" value="1"/>
</dbReference>
<feature type="domain" description="Toprim" evidence="12">
    <location>
        <begin position="1"/>
        <end position="141"/>
    </location>
</feature>
<dbReference type="PANTHER" id="PTHR11390:SF21">
    <property type="entry name" value="DNA TOPOISOMERASE 3-ALPHA"/>
    <property type="match status" value="1"/>
</dbReference>
<dbReference type="CDD" id="cd00186">
    <property type="entry name" value="TOP1Ac"/>
    <property type="match status" value="1"/>
</dbReference>
<evidence type="ECO:0000256" key="8">
    <source>
        <dbReference type="ARBA" id="ARBA00030003"/>
    </source>
</evidence>
<dbReference type="Gene3D" id="3.40.50.140">
    <property type="match status" value="1"/>
</dbReference>
<evidence type="ECO:0000256" key="9">
    <source>
        <dbReference type="ARBA" id="ARBA00031985"/>
    </source>
</evidence>
<dbReference type="SMART" id="SM00436">
    <property type="entry name" value="TOP1Bc"/>
    <property type="match status" value="1"/>
</dbReference>
<evidence type="ECO:0000256" key="2">
    <source>
        <dbReference type="ARBA" id="ARBA00009446"/>
    </source>
</evidence>
<dbReference type="InterPro" id="IPR013826">
    <property type="entry name" value="Topo_IA_cen_sub3"/>
</dbReference>
<comment type="catalytic activity">
    <reaction evidence="1">
        <text>ATP-independent breakage of single-stranded DNA, followed by passage and rejoining.</text>
        <dbReference type="EC" id="5.6.2.1"/>
    </reaction>
</comment>
<evidence type="ECO:0000256" key="1">
    <source>
        <dbReference type="ARBA" id="ARBA00000213"/>
    </source>
</evidence>
<dbReference type="InterPro" id="IPR013825">
    <property type="entry name" value="Topo_IA_cen_sub2"/>
</dbReference>
<evidence type="ECO:0000259" key="13">
    <source>
        <dbReference type="PROSITE" id="PS52039"/>
    </source>
</evidence>
<dbReference type="InterPro" id="IPR025589">
    <property type="entry name" value="Toprim_C_rpt"/>
</dbReference>
<dbReference type="NCBIfam" id="NF005829">
    <property type="entry name" value="PRK07726.1"/>
    <property type="match status" value="1"/>
</dbReference>
<dbReference type="GO" id="GO:0006265">
    <property type="term" value="P:DNA topological change"/>
    <property type="evidence" value="ECO:0007669"/>
    <property type="project" value="InterPro"/>
</dbReference>
<evidence type="ECO:0000256" key="6">
    <source>
        <dbReference type="ARBA" id="ARBA00023125"/>
    </source>
</evidence>
<dbReference type="RefSeq" id="WP_296941536.1">
    <property type="nucleotide sequence ID" value="NZ_LT599032.1"/>
</dbReference>
<dbReference type="GO" id="GO:0046872">
    <property type="term" value="F:metal ion binding"/>
    <property type="evidence" value="ECO:0007669"/>
    <property type="project" value="UniProtKB-KW"/>
</dbReference>
<dbReference type="Pfam" id="PF01751">
    <property type="entry name" value="Toprim"/>
    <property type="match status" value="1"/>
</dbReference>
<dbReference type="GO" id="GO:0003677">
    <property type="term" value="F:DNA binding"/>
    <property type="evidence" value="ECO:0007669"/>
    <property type="project" value="UniProtKB-KW"/>
</dbReference>
<dbReference type="GO" id="GO:0003917">
    <property type="term" value="F:DNA topoisomerase type I (single strand cut, ATP-independent) activity"/>
    <property type="evidence" value="ECO:0007669"/>
    <property type="project" value="UniProtKB-EC"/>
</dbReference>
<dbReference type="EMBL" id="FLUM01000002">
    <property type="protein sequence ID" value="SBW00973.1"/>
    <property type="molecule type" value="Genomic_DNA"/>
</dbReference>
<dbReference type="PROSITE" id="PS50880">
    <property type="entry name" value="TOPRIM"/>
    <property type="match status" value="1"/>
</dbReference>
<dbReference type="GO" id="GO:0043597">
    <property type="term" value="C:cytoplasmic replication fork"/>
    <property type="evidence" value="ECO:0007669"/>
    <property type="project" value="TreeGrafter"/>
</dbReference>
<evidence type="ECO:0000256" key="11">
    <source>
        <dbReference type="ARBA" id="ARBA00032877"/>
    </source>
</evidence>
<dbReference type="InterPro" id="IPR003602">
    <property type="entry name" value="Topo_IA_DNA-bd_dom"/>
</dbReference>
<keyword evidence="6" id="KW-0238">DNA-binding</keyword>
<evidence type="ECO:0000313" key="14">
    <source>
        <dbReference type="EMBL" id="SBW00973.1"/>
    </source>
</evidence>
<dbReference type="PRINTS" id="PR00417">
    <property type="entry name" value="PRTPISMRASEI"/>
</dbReference>
<dbReference type="Gene3D" id="1.10.290.10">
    <property type="entry name" value="Topoisomerase I, domain 4"/>
    <property type="match status" value="1"/>
</dbReference>
<dbReference type="Pfam" id="PF01131">
    <property type="entry name" value="Topoisom_bac"/>
    <property type="match status" value="1"/>
</dbReference>
<accession>A0A212JNG4</accession>